<dbReference type="InterPro" id="IPR016024">
    <property type="entry name" value="ARM-type_fold"/>
</dbReference>
<dbReference type="SUPFAM" id="SSF48371">
    <property type="entry name" value="ARM repeat"/>
    <property type="match status" value="1"/>
</dbReference>
<dbReference type="Pfam" id="PF03224">
    <property type="entry name" value="V-ATPase_H_N"/>
    <property type="match status" value="1"/>
</dbReference>
<dbReference type="SUPFAM" id="SSF54495">
    <property type="entry name" value="UBC-like"/>
    <property type="match status" value="1"/>
</dbReference>
<dbReference type="PROSITE" id="PS50127">
    <property type="entry name" value="UBC_2"/>
    <property type="match status" value="1"/>
</dbReference>
<dbReference type="Proteomes" id="UP000541444">
    <property type="component" value="Unassembled WGS sequence"/>
</dbReference>
<dbReference type="AlphaFoldDB" id="A0A7J7LUQ0"/>
<reference evidence="2 3" key="1">
    <citation type="journal article" date="2020" name="IScience">
        <title>Genome Sequencing of the Endangered Kingdonia uniflora (Circaeasteraceae, Ranunculales) Reveals Potential Mechanisms of Evolutionary Specialization.</title>
        <authorList>
            <person name="Sun Y."/>
            <person name="Deng T."/>
            <person name="Zhang A."/>
            <person name="Moore M.J."/>
            <person name="Landis J.B."/>
            <person name="Lin N."/>
            <person name="Zhang H."/>
            <person name="Zhang X."/>
            <person name="Huang J."/>
            <person name="Zhang X."/>
            <person name="Sun H."/>
            <person name="Wang H."/>
        </authorList>
    </citation>
    <scope>NUCLEOTIDE SEQUENCE [LARGE SCALE GENOMIC DNA]</scope>
    <source>
        <strain evidence="2">TB1705</strain>
        <tissue evidence="2">Leaf</tissue>
    </source>
</reference>
<dbReference type="InterPro" id="IPR000608">
    <property type="entry name" value="UBC"/>
</dbReference>
<evidence type="ECO:0000313" key="3">
    <source>
        <dbReference type="Proteomes" id="UP000541444"/>
    </source>
</evidence>
<dbReference type="Pfam" id="PF00179">
    <property type="entry name" value="UQ_con"/>
    <property type="match status" value="1"/>
</dbReference>
<accession>A0A7J7LUQ0</accession>
<dbReference type="InterPro" id="IPR016135">
    <property type="entry name" value="UBQ-conjugating_enzyme/RWD"/>
</dbReference>
<comment type="caution">
    <text evidence="2">The sequence shown here is derived from an EMBL/GenBank/DDBJ whole genome shotgun (WGS) entry which is preliminary data.</text>
</comment>
<dbReference type="EMBL" id="JACGCM010001998">
    <property type="protein sequence ID" value="KAF6146294.1"/>
    <property type="molecule type" value="Genomic_DNA"/>
</dbReference>
<evidence type="ECO:0000259" key="1">
    <source>
        <dbReference type="PROSITE" id="PS50127"/>
    </source>
</evidence>
<sequence length="351" mass="39633">MHYIFLGYLDKSLTFDQPTLRGTRPSIAKACIEMDLTVKPPNDVNIAIGKGDGYSQPVVHERFPRDIGDNTMPRHLVSQIPVAPKASIASSAPSSNLHSTIDSANNKIQTSVPFSSSQSCDENEFHEDLLKNAILKLKALQRLKVMLRAHTWSIMGLMTALCVCPDKGHRRSGHREDKVLKRDIPWETYMTTKLITGTCFQLLRRYDKISESYRAILLDDDGPAYIRVFVNILRNIIKEETVEYVLALIDEMLTGKGSFLTISSELSPHTSIAEISKWSASFVHTDCSGMDMFPDIYEVVKLIEEPSERWIIEVNGASGTLYSNETYQLQVDFPEHYPMEAPQSYRKVTAK</sequence>
<dbReference type="InterPro" id="IPR004908">
    <property type="entry name" value="ATPase_V1-cplx_hsu"/>
</dbReference>
<dbReference type="GO" id="GO:0000221">
    <property type="term" value="C:vacuolar proton-transporting V-type ATPase, V1 domain"/>
    <property type="evidence" value="ECO:0007669"/>
    <property type="project" value="InterPro"/>
</dbReference>
<feature type="domain" description="UBC core" evidence="1">
    <location>
        <begin position="270"/>
        <end position="351"/>
    </location>
</feature>
<keyword evidence="3" id="KW-1185">Reference proteome</keyword>
<dbReference type="OrthoDB" id="10263554at2759"/>
<proteinExistence type="predicted"/>
<evidence type="ECO:0000313" key="2">
    <source>
        <dbReference type="EMBL" id="KAF6146294.1"/>
    </source>
</evidence>
<dbReference type="Gene3D" id="1.25.10.10">
    <property type="entry name" value="Leucine-rich Repeat Variant"/>
    <property type="match status" value="1"/>
</dbReference>
<dbReference type="InterPro" id="IPR011989">
    <property type="entry name" value="ARM-like"/>
</dbReference>
<dbReference type="GO" id="GO:0046961">
    <property type="term" value="F:proton-transporting ATPase activity, rotational mechanism"/>
    <property type="evidence" value="ECO:0007669"/>
    <property type="project" value="InterPro"/>
</dbReference>
<name>A0A7J7LUQ0_9MAGN</name>
<organism evidence="2 3">
    <name type="scientific">Kingdonia uniflora</name>
    <dbReference type="NCBI Taxonomy" id="39325"/>
    <lineage>
        <taxon>Eukaryota</taxon>
        <taxon>Viridiplantae</taxon>
        <taxon>Streptophyta</taxon>
        <taxon>Embryophyta</taxon>
        <taxon>Tracheophyta</taxon>
        <taxon>Spermatophyta</taxon>
        <taxon>Magnoliopsida</taxon>
        <taxon>Ranunculales</taxon>
        <taxon>Circaeasteraceae</taxon>
        <taxon>Kingdonia</taxon>
    </lineage>
</organism>
<protein>
    <recommendedName>
        <fullName evidence="1">UBC core domain-containing protein</fullName>
    </recommendedName>
</protein>
<gene>
    <name evidence="2" type="ORF">GIB67_008178</name>
</gene>
<dbReference type="PANTHER" id="PTHR10698">
    <property type="entry name" value="V-TYPE PROTON ATPASE SUBUNIT H"/>
    <property type="match status" value="1"/>
</dbReference>
<dbReference type="PANTHER" id="PTHR10698:SF0">
    <property type="entry name" value="V-TYPE PROTON ATPASE SUBUNIT H"/>
    <property type="match status" value="1"/>
</dbReference>